<accession>A0A392TLM4</accession>
<reference evidence="1 2" key="1">
    <citation type="journal article" date="2018" name="Front. Plant Sci.">
        <title>Red Clover (Trifolium pratense) and Zigzag Clover (T. medium) - A Picture of Genomic Similarities and Differences.</title>
        <authorList>
            <person name="Dluhosova J."/>
            <person name="Istvanek J."/>
            <person name="Nedelnik J."/>
            <person name="Repkova J."/>
        </authorList>
    </citation>
    <scope>NUCLEOTIDE SEQUENCE [LARGE SCALE GENOMIC DNA]</scope>
    <source>
        <strain evidence="2">cv. 10/8</strain>
        <tissue evidence="1">Leaf</tissue>
    </source>
</reference>
<proteinExistence type="predicted"/>
<feature type="non-terminal residue" evidence="1">
    <location>
        <position position="88"/>
    </location>
</feature>
<keyword evidence="2" id="KW-1185">Reference proteome</keyword>
<dbReference type="EMBL" id="LXQA010612128">
    <property type="protein sequence ID" value="MCI62061.1"/>
    <property type="molecule type" value="Genomic_DNA"/>
</dbReference>
<evidence type="ECO:0000313" key="2">
    <source>
        <dbReference type="Proteomes" id="UP000265520"/>
    </source>
</evidence>
<sequence>VEAFEKVVVETQTLESEKPKSAETLGQSDLISADNRAAASPSQGVVFYNPSPTKKVVDKVLSSLKEVIPDTDVVPDVSTSLAQPEPTA</sequence>
<protein>
    <submittedName>
        <fullName evidence="1">Uncharacterized protein</fullName>
    </submittedName>
</protein>
<dbReference type="Proteomes" id="UP000265520">
    <property type="component" value="Unassembled WGS sequence"/>
</dbReference>
<name>A0A392TLM4_9FABA</name>
<organism evidence="1 2">
    <name type="scientific">Trifolium medium</name>
    <dbReference type="NCBI Taxonomy" id="97028"/>
    <lineage>
        <taxon>Eukaryota</taxon>
        <taxon>Viridiplantae</taxon>
        <taxon>Streptophyta</taxon>
        <taxon>Embryophyta</taxon>
        <taxon>Tracheophyta</taxon>
        <taxon>Spermatophyta</taxon>
        <taxon>Magnoliopsida</taxon>
        <taxon>eudicotyledons</taxon>
        <taxon>Gunneridae</taxon>
        <taxon>Pentapetalae</taxon>
        <taxon>rosids</taxon>
        <taxon>fabids</taxon>
        <taxon>Fabales</taxon>
        <taxon>Fabaceae</taxon>
        <taxon>Papilionoideae</taxon>
        <taxon>50 kb inversion clade</taxon>
        <taxon>NPAAA clade</taxon>
        <taxon>Hologalegina</taxon>
        <taxon>IRL clade</taxon>
        <taxon>Trifolieae</taxon>
        <taxon>Trifolium</taxon>
    </lineage>
</organism>
<comment type="caution">
    <text evidence="1">The sequence shown here is derived from an EMBL/GenBank/DDBJ whole genome shotgun (WGS) entry which is preliminary data.</text>
</comment>
<feature type="non-terminal residue" evidence="1">
    <location>
        <position position="1"/>
    </location>
</feature>
<dbReference type="AlphaFoldDB" id="A0A392TLM4"/>
<evidence type="ECO:0000313" key="1">
    <source>
        <dbReference type="EMBL" id="MCI62061.1"/>
    </source>
</evidence>